<evidence type="ECO:0000256" key="2">
    <source>
        <dbReference type="ARBA" id="ARBA00022448"/>
    </source>
</evidence>
<dbReference type="PANTHER" id="PTHR32243:SF18">
    <property type="entry name" value="INNER MEMBRANE ABC TRANSPORTER PERMEASE PROTEIN YCJP"/>
    <property type="match status" value="1"/>
</dbReference>
<evidence type="ECO:0000256" key="7">
    <source>
        <dbReference type="RuleBase" id="RU363032"/>
    </source>
</evidence>
<feature type="transmembrane region" description="Helical" evidence="7">
    <location>
        <begin position="79"/>
        <end position="100"/>
    </location>
</feature>
<keyword evidence="5 7" id="KW-1133">Transmembrane helix</keyword>
<evidence type="ECO:0000256" key="5">
    <source>
        <dbReference type="ARBA" id="ARBA00022989"/>
    </source>
</evidence>
<dbReference type="InterPro" id="IPR000515">
    <property type="entry name" value="MetI-like"/>
</dbReference>
<dbReference type="GO" id="GO:0005886">
    <property type="term" value="C:plasma membrane"/>
    <property type="evidence" value="ECO:0007669"/>
    <property type="project" value="UniProtKB-SubCell"/>
</dbReference>
<keyword evidence="6 7" id="KW-0472">Membrane</keyword>
<dbReference type="CDD" id="cd06261">
    <property type="entry name" value="TM_PBP2"/>
    <property type="match status" value="1"/>
</dbReference>
<dbReference type="Pfam" id="PF00528">
    <property type="entry name" value="BPD_transp_1"/>
    <property type="match status" value="1"/>
</dbReference>
<reference evidence="9 10" key="1">
    <citation type="journal article" date="2019" name="Int. J. Syst. Evol. Microbiol.">
        <title>The Global Catalogue of Microorganisms (GCM) 10K type strain sequencing project: providing services to taxonomists for standard genome sequencing and annotation.</title>
        <authorList>
            <consortium name="The Broad Institute Genomics Platform"/>
            <consortium name="The Broad Institute Genome Sequencing Center for Infectious Disease"/>
            <person name="Wu L."/>
            <person name="Ma J."/>
        </authorList>
    </citation>
    <scope>NUCLEOTIDE SEQUENCE [LARGE SCALE GENOMIC DNA]</scope>
    <source>
        <strain evidence="9 10">YIM 94188</strain>
    </source>
</reference>
<dbReference type="Proteomes" id="UP001596408">
    <property type="component" value="Unassembled WGS sequence"/>
</dbReference>
<feature type="transmembrane region" description="Helical" evidence="7">
    <location>
        <begin position="215"/>
        <end position="235"/>
    </location>
</feature>
<evidence type="ECO:0000313" key="10">
    <source>
        <dbReference type="Proteomes" id="UP001596408"/>
    </source>
</evidence>
<feature type="transmembrane region" description="Helical" evidence="7">
    <location>
        <begin position="43"/>
        <end position="67"/>
    </location>
</feature>
<evidence type="ECO:0000256" key="1">
    <source>
        <dbReference type="ARBA" id="ARBA00004651"/>
    </source>
</evidence>
<keyword evidence="2 7" id="KW-0813">Transport</keyword>
<evidence type="ECO:0000256" key="6">
    <source>
        <dbReference type="ARBA" id="ARBA00023136"/>
    </source>
</evidence>
<feature type="transmembrane region" description="Helical" evidence="7">
    <location>
        <begin position="156"/>
        <end position="181"/>
    </location>
</feature>
<dbReference type="Gene3D" id="1.10.3720.10">
    <property type="entry name" value="MetI-like"/>
    <property type="match status" value="1"/>
</dbReference>
<evidence type="ECO:0000256" key="4">
    <source>
        <dbReference type="ARBA" id="ARBA00022692"/>
    </source>
</evidence>
<comment type="caution">
    <text evidence="9">The sequence shown here is derived from an EMBL/GenBank/DDBJ whole genome shotgun (WGS) entry which is preliminary data.</text>
</comment>
<keyword evidence="3" id="KW-1003">Cell membrane</keyword>
<feature type="domain" description="ABC transmembrane type-1" evidence="8">
    <location>
        <begin position="44"/>
        <end position="237"/>
    </location>
</feature>
<feature type="transmembrane region" description="Helical" evidence="7">
    <location>
        <begin position="112"/>
        <end position="135"/>
    </location>
</feature>
<sequence>MVITSFLPNDSIFSLPPTLLPTDLTLDHYRLILSPEIIPFVQFFINSLLVSLIVAALSVIVATFGAYSFSRLDYPGHRIISRGVLIVYMFSGILLVVPLFKVMAWLGLVDSLASVVLAYLVFGLPLSLWLLGSYFNSLPIDIEEASMMDGYSRVETIFRITIPLSAPALVAVFLYTFLIAWNEYLFASIFLKTRTNYTLPIGIEAIYASSVTNTIWGNLMAASVLATIPVLILFFKLESFLTEVSFGSGK</sequence>
<evidence type="ECO:0000256" key="3">
    <source>
        <dbReference type="ARBA" id="ARBA00022475"/>
    </source>
</evidence>
<dbReference type="AlphaFoldDB" id="A0ABD5TYK0"/>
<organism evidence="9 10">
    <name type="scientific">Halopelagius fulvigenes</name>
    <dbReference type="NCBI Taxonomy" id="1198324"/>
    <lineage>
        <taxon>Archaea</taxon>
        <taxon>Methanobacteriati</taxon>
        <taxon>Methanobacteriota</taxon>
        <taxon>Stenosarchaea group</taxon>
        <taxon>Halobacteria</taxon>
        <taxon>Halobacteriales</taxon>
        <taxon>Haloferacaceae</taxon>
    </lineage>
</organism>
<dbReference type="SUPFAM" id="SSF161098">
    <property type="entry name" value="MetI-like"/>
    <property type="match status" value="1"/>
</dbReference>
<accession>A0ABD5TYK0</accession>
<keyword evidence="4 7" id="KW-0812">Transmembrane</keyword>
<evidence type="ECO:0000259" key="8">
    <source>
        <dbReference type="PROSITE" id="PS50928"/>
    </source>
</evidence>
<evidence type="ECO:0000313" key="9">
    <source>
        <dbReference type="EMBL" id="MFC6825299.1"/>
    </source>
</evidence>
<dbReference type="EMBL" id="JBHSXH010000014">
    <property type="protein sequence ID" value="MFC6825299.1"/>
    <property type="molecule type" value="Genomic_DNA"/>
</dbReference>
<name>A0ABD5TYK0_9EURY</name>
<dbReference type="PROSITE" id="PS50928">
    <property type="entry name" value="ABC_TM1"/>
    <property type="match status" value="1"/>
</dbReference>
<gene>
    <name evidence="9" type="ORF">ACFQEV_09900</name>
</gene>
<dbReference type="InterPro" id="IPR050901">
    <property type="entry name" value="BP-dep_ABC_trans_perm"/>
</dbReference>
<dbReference type="RefSeq" id="WP_379695392.1">
    <property type="nucleotide sequence ID" value="NZ_JBHSXH010000014.1"/>
</dbReference>
<protein>
    <submittedName>
        <fullName evidence="9">Carbohydrate ABC transporter permease</fullName>
    </submittedName>
</protein>
<keyword evidence="10" id="KW-1185">Reference proteome</keyword>
<comment type="subcellular location">
    <subcellularLocation>
        <location evidence="1 7">Cell membrane</location>
        <topology evidence="1 7">Multi-pass membrane protein</topology>
    </subcellularLocation>
</comment>
<proteinExistence type="inferred from homology"/>
<comment type="similarity">
    <text evidence="7">Belongs to the binding-protein-dependent transport system permease family.</text>
</comment>
<dbReference type="PANTHER" id="PTHR32243">
    <property type="entry name" value="MALTOSE TRANSPORT SYSTEM PERMEASE-RELATED"/>
    <property type="match status" value="1"/>
</dbReference>
<dbReference type="InterPro" id="IPR035906">
    <property type="entry name" value="MetI-like_sf"/>
</dbReference>